<evidence type="ECO:0000313" key="1">
    <source>
        <dbReference type="EMBL" id="KAA6364306.1"/>
    </source>
</evidence>
<dbReference type="EMBL" id="SNRW01021831">
    <property type="protein sequence ID" value="KAA6364306.1"/>
    <property type="molecule type" value="Genomic_DNA"/>
</dbReference>
<organism evidence="1 2">
    <name type="scientific">Streblomastix strix</name>
    <dbReference type="NCBI Taxonomy" id="222440"/>
    <lineage>
        <taxon>Eukaryota</taxon>
        <taxon>Metamonada</taxon>
        <taxon>Preaxostyla</taxon>
        <taxon>Oxymonadida</taxon>
        <taxon>Streblomastigidae</taxon>
        <taxon>Streblomastix</taxon>
    </lineage>
</organism>
<accession>A0A5J4U0R9</accession>
<sequence>MRDRSLDSYRGMILLIPQKDNSAYKEYAQFISNLFKQLKTTFKIKFEQYVQNSSKLQLSLEHVPTFFNRLIDCQPETLRDSIVELYVDQHL</sequence>
<gene>
    <name evidence="1" type="ORF">EZS28_040168</name>
</gene>
<dbReference type="Proteomes" id="UP000324800">
    <property type="component" value="Unassembled WGS sequence"/>
</dbReference>
<evidence type="ECO:0000313" key="2">
    <source>
        <dbReference type="Proteomes" id="UP000324800"/>
    </source>
</evidence>
<comment type="caution">
    <text evidence="1">The sequence shown here is derived from an EMBL/GenBank/DDBJ whole genome shotgun (WGS) entry which is preliminary data.</text>
</comment>
<protein>
    <submittedName>
        <fullName evidence="1">Uncharacterized protein</fullName>
    </submittedName>
</protein>
<dbReference type="AlphaFoldDB" id="A0A5J4U0R9"/>
<name>A0A5J4U0R9_9EUKA</name>
<reference evidence="1 2" key="1">
    <citation type="submission" date="2019-03" db="EMBL/GenBank/DDBJ databases">
        <title>Single cell metagenomics reveals metabolic interactions within the superorganism composed of flagellate Streblomastix strix and complex community of Bacteroidetes bacteria on its surface.</title>
        <authorList>
            <person name="Treitli S.C."/>
            <person name="Kolisko M."/>
            <person name="Husnik F."/>
            <person name="Keeling P."/>
            <person name="Hampl V."/>
        </authorList>
    </citation>
    <scope>NUCLEOTIDE SEQUENCE [LARGE SCALE GENOMIC DNA]</scope>
    <source>
        <strain evidence="1">ST1C</strain>
    </source>
</reference>
<proteinExistence type="predicted"/>